<sequence length="114" mass="12554">MALGVEVVEMGWDLSKIGYGQLFNPVLGFNLEGRKNLGNHSGTKLVTNQALTDMEHDLEDGVLIGEEGKKRARREMGDSIGLGDENISARRNKRLLESNQFLSAAAKRQADRAQ</sequence>
<dbReference type="EMBL" id="JAIQCV010000013">
    <property type="protein sequence ID" value="KAH1032550.1"/>
    <property type="molecule type" value="Genomic_DNA"/>
</dbReference>
<comment type="caution">
    <text evidence="1">The sequence shown here is derived from an EMBL/GenBank/DDBJ whole genome shotgun (WGS) entry which is preliminary data.</text>
</comment>
<evidence type="ECO:0000313" key="2">
    <source>
        <dbReference type="Proteomes" id="UP000828251"/>
    </source>
</evidence>
<evidence type="ECO:0000313" key="1">
    <source>
        <dbReference type="EMBL" id="KAH1032550.1"/>
    </source>
</evidence>
<keyword evidence="2" id="KW-1185">Reference proteome</keyword>
<gene>
    <name evidence="1" type="ORF">J1N35_044724</name>
</gene>
<name>A0A9D3U9X9_9ROSI</name>
<reference evidence="1 2" key="1">
    <citation type="journal article" date="2021" name="Plant Biotechnol. J.">
        <title>Multi-omics assisted identification of the key and species-specific regulatory components of drought-tolerant mechanisms in Gossypium stocksii.</title>
        <authorList>
            <person name="Yu D."/>
            <person name="Ke L."/>
            <person name="Zhang D."/>
            <person name="Wu Y."/>
            <person name="Sun Y."/>
            <person name="Mei J."/>
            <person name="Sun J."/>
            <person name="Sun Y."/>
        </authorList>
    </citation>
    <scope>NUCLEOTIDE SEQUENCE [LARGE SCALE GENOMIC DNA]</scope>
    <source>
        <strain evidence="2">cv. E1</strain>
        <tissue evidence="1">Leaf</tissue>
    </source>
</reference>
<organism evidence="1 2">
    <name type="scientific">Gossypium stocksii</name>
    <dbReference type="NCBI Taxonomy" id="47602"/>
    <lineage>
        <taxon>Eukaryota</taxon>
        <taxon>Viridiplantae</taxon>
        <taxon>Streptophyta</taxon>
        <taxon>Embryophyta</taxon>
        <taxon>Tracheophyta</taxon>
        <taxon>Spermatophyta</taxon>
        <taxon>Magnoliopsida</taxon>
        <taxon>eudicotyledons</taxon>
        <taxon>Gunneridae</taxon>
        <taxon>Pentapetalae</taxon>
        <taxon>rosids</taxon>
        <taxon>malvids</taxon>
        <taxon>Malvales</taxon>
        <taxon>Malvaceae</taxon>
        <taxon>Malvoideae</taxon>
        <taxon>Gossypium</taxon>
    </lineage>
</organism>
<proteinExistence type="predicted"/>
<protein>
    <submittedName>
        <fullName evidence="1">Uncharacterized protein</fullName>
    </submittedName>
</protein>
<accession>A0A9D3U9X9</accession>
<dbReference type="Proteomes" id="UP000828251">
    <property type="component" value="Unassembled WGS sequence"/>
</dbReference>
<dbReference type="OrthoDB" id="986592at2759"/>
<dbReference type="AlphaFoldDB" id="A0A9D3U9X9"/>